<dbReference type="Pfam" id="PF00400">
    <property type="entry name" value="WD40"/>
    <property type="match status" value="6"/>
</dbReference>
<dbReference type="InterPro" id="IPR051859">
    <property type="entry name" value="DCAF"/>
</dbReference>
<keyword evidence="5" id="KW-1185">Reference proteome</keyword>
<feature type="repeat" description="WD" evidence="1">
    <location>
        <begin position="311"/>
        <end position="352"/>
    </location>
</feature>
<feature type="coiled-coil region" evidence="2">
    <location>
        <begin position="2"/>
        <end position="29"/>
    </location>
</feature>
<dbReference type="PROSITE" id="PS50082">
    <property type="entry name" value="WD_REPEATS_2"/>
    <property type="match status" value="4"/>
</dbReference>
<feature type="repeat" description="WD" evidence="1">
    <location>
        <begin position="259"/>
        <end position="295"/>
    </location>
</feature>
<keyword evidence="1" id="KW-0853">WD repeat</keyword>
<dbReference type="GO" id="GO:0080008">
    <property type="term" value="C:Cul4-RING E3 ubiquitin ligase complex"/>
    <property type="evidence" value="ECO:0007669"/>
    <property type="project" value="TreeGrafter"/>
</dbReference>
<reference evidence="4 5" key="1">
    <citation type="submission" date="2024-03" db="EMBL/GenBank/DDBJ databases">
        <title>The Acrasis kona genome and developmental transcriptomes reveal deep origins of eukaryotic multicellular pathways.</title>
        <authorList>
            <person name="Sheikh S."/>
            <person name="Fu C.-J."/>
            <person name="Brown M.W."/>
            <person name="Baldauf S.L."/>
        </authorList>
    </citation>
    <scope>NUCLEOTIDE SEQUENCE [LARGE SCALE GENOMIC DNA]</scope>
    <source>
        <strain evidence="4 5">ATCC MYA-3509</strain>
    </source>
</reference>
<dbReference type="PROSITE" id="PS50294">
    <property type="entry name" value="WD_REPEATS_REGION"/>
    <property type="match status" value="2"/>
</dbReference>
<dbReference type="InterPro" id="IPR015943">
    <property type="entry name" value="WD40/YVTN_repeat-like_dom_sf"/>
</dbReference>
<organism evidence="4 5">
    <name type="scientific">Acrasis kona</name>
    <dbReference type="NCBI Taxonomy" id="1008807"/>
    <lineage>
        <taxon>Eukaryota</taxon>
        <taxon>Discoba</taxon>
        <taxon>Heterolobosea</taxon>
        <taxon>Tetramitia</taxon>
        <taxon>Eutetramitia</taxon>
        <taxon>Acrasidae</taxon>
        <taxon>Acrasis</taxon>
    </lineage>
</organism>
<evidence type="ECO:0000313" key="5">
    <source>
        <dbReference type="Proteomes" id="UP001431209"/>
    </source>
</evidence>
<accession>A0AAW2YUC8</accession>
<evidence type="ECO:0000313" key="4">
    <source>
        <dbReference type="EMBL" id="KAL0481046.1"/>
    </source>
</evidence>
<protein>
    <submittedName>
        <fullName evidence="4">Uncharacterized protein</fullName>
    </submittedName>
</protein>
<dbReference type="EMBL" id="JAOPGA020000726">
    <property type="protein sequence ID" value="KAL0481046.1"/>
    <property type="molecule type" value="Genomic_DNA"/>
</dbReference>
<dbReference type="FunFam" id="2.130.10.10:FF:000492">
    <property type="entry name" value="LEC14B homolog isoform X2"/>
    <property type="match status" value="1"/>
</dbReference>
<comment type="caution">
    <text evidence="4">The sequence shown here is derived from an EMBL/GenBank/DDBJ whole genome shotgun (WGS) entry which is preliminary data.</text>
</comment>
<feature type="compositionally biased region" description="Acidic residues" evidence="3">
    <location>
        <begin position="484"/>
        <end position="518"/>
    </location>
</feature>
<dbReference type="Proteomes" id="UP001431209">
    <property type="component" value="Unassembled WGS sequence"/>
</dbReference>
<evidence type="ECO:0000256" key="1">
    <source>
        <dbReference type="PROSITE-ProRule" id="PRU00221"/>
    </source>
</evidence>
<proteinExistence type="predicted"/>
<dbReference type="SUPFAM" id="SSF50978">
    <property type="entry name" value="WD40 repeat-like"/>
    <property type="match status" value="1"/>
</dbReference>
<dbReference type="PANTHER" id="PTHR19847">
    <property type="entry name" value="DDB1- AND CUL4-ASSOCIATED FACTOR 11"/>
    <property type="match status" value="1"/>
</dbReference>
<keyword evidence="2" id="KW-0175">Coiled coil</keyword>
<dbReference type="InterPro" id="IPR036322">
    <property type="entry name" value="WD40_repeat_dom_sf"/>
</dbReference>
<feature type="region of interest" description="Disordered" evidence="3">
    <location>
        <begin position="475"/>
        <end position="518"/>
    </location>
</feature>
<dbReference type="InterPro" id="IPR001680">
    <property type="entry name" value="WD40_rpt"/>
</dbReference>
<dbReference type="PANTHER" id="PTHR19847:SF7">
    <property type="entry name" value="DDB1- AND CUL4-ASSOCIATED FACTOR 11"/>
    <property type="match status" value="1"/>
</dbReference>
<dbReference type="Gene3D" id="2.130.10.10">
    <property type="entry name" value="YVTN repeat-like/Quinoprotein amine dehydrogenase"/>
    <property type="match status" value="2"/>
</dbReference>
<evidence type="ECO:0000256" key="3">
    <source>
        <dbReference type="SAM" id="MobiDB-lite"/>
    </source>
</evidence>
<dbReference type="AlphaFoldDB" id="A0AAW2YUC8"/>
<feature type="repeat" description="WD" evidence="1">
    <location>
        <begin position="437"/>
        <end position="478"/>
    </location>
</feature>
<dbReference type="GO" id="GO:0043161">
    <property type="term" value="P:proteasome-mediated ubiquitin-dependent protein catabolic process"/>
    <property type="evidence" value="ECO:0007669"/>
    <property type="project" value="TreeGrafter"/>
</dbReference>
<dbReference type="SMART" id="SM00320">
    <property type="entry name" value="WD40"/>
    <property type="match status" value="7"/>
</dbReference>
<feature type="repeat" description="WD" evidence="1">
    <location>
        <begin position="226"/>
        <end position="258"/>
    </location>
</feature>
<name>A0AAW2YUC8_9EUKA</name>
<sequence>MQRDLRRLLQNYLQALANAEINSDDEEEEELTPNQGVDDLKQHQETMKKQLKDNDITHIVNCHTGDYVNQQNRQNKRPNLMALLRRREMHAPASNTMSSQVQIAQRFLPYHSKGRIARFDSQVFCGQFSSDGTIFMSACQDQRIRLYSTDHIRYADGRSSSVMPFKTITARDVGWSVVDCHYSPDQQYLIYSSWCQSIHLCTIASDSKKHEALRLEPDTNRFCAFSVKFSPDSKEILAGGSDFSLYIYDLERRRRTLRIKGHEDDINTVSFAEENQGSAHIFYSGSDDSTCKIWDRRVLDNTGSSKPVGILLGHTDGITCVTSKGDGRYFATNGKDQTMKLWDIRRMKSEDDIDMARTRMRLRNNFDYRYQNCRFQHRVHENDMSIMTYVGHHVLQTLIRCYFSPAQSTGQRYLYTGSKDGCVYVFDVLTGEIVNRLAHHGNVVRDVSWHPYLPMMLSSSWDCTVNHWTYRKSDPAGTITSEKLEEEPDDDDDVMEDDGDQNWEDVSQDVDYDDEISD</sequence>
<evidence type="ECO:0000256" key="2">
    <source>
        <dbReference type="SAM" id="Coils"/>
    </source>
</evidence>
<gene>
    <name evidence="4" type="ORF">AKO1_013680</name>
</gene>